<evidence type="ECO:0000259" key="7">
    <source>
        <dbReference type="Pfam" id="PF01368"/>
    </source>
</evidence>
<feature type="domain" description="DDH" evidence="7">
    <location>
        <begin position="82"/>
        <end position="226"/>
    </location>
</feature>
<dbReference type="Gene3D" id="3.10.310.30">
    <property type="match status" value="1"/>
</dbReference>
<dbReference type="Pfam" id="PF17768">
    <property type="entry name" value="RecJ_OB"/>
    <property type="match status" value="1"/>
</dbReference>
<dbReference type="GO" id="GO:0006310">
    <property type="term" value="P:DNA recombination"/>
    <property type="evidence" value="ECO:0007669"/>
    <property type="project" value="InterPro"/>
</dbReference>
<dbReference type="GO" id="GO:0006281">
    <property type="term" value="P:DNA repair"/>
    <property type="evidence" value="ECO:0007669"/>
    <property type="project" value="InterPro"/>
</dbReference>
<evidence type="ECO:0000259" key="8">
    <source>
        <dbReference type="Pfam" id="PF02272"/>
    </source>
</evidence>
<evidence type="ECO:0000256" key="5">
    <source>
        <dbReference type="ARBA" id="ARBA00022839"/>
    </source>
</evidence>
<evidence type="ECO:0000259" key="10">
    <source>
        <dbReference type="Pfam" id="PF17768"/>
    </source>
</evidence>
<reference evidence="11 12" key="1">
    <citation type="submission" date="2020-01" db="EMBL/GenBank/DDBJ databases">
        <authorList>
            <person name="Gulvik C.A."/>
            <person name="Batra D.G."/>
        </authorList>
    </citation>
    <scope>NUCLEOTIDE SEQUENCE [LARGE SCALE GENOMIC DNA]</scope>
    <source>
        <strain evidence="11 12">W9323</strain>
    </source>
</reference>
<dbReference type="PANTHER" id="PTHR30255:SF2">
    <property type="entry name" value="SINGLE-STRANDED-DNA-SPECIFIC EXONUCLEASE RECJ"/>
    <property type="match status" value="1"/>
</dbReference>
<dbReference type="NCBIfam" id="TIGR00644">
    <property type="entry name" value="recJ"/>
    <property type="match status" value="1"/>
</dbReference>
<keyword evidence="3" id="KW-0540">Nuclease</keyword>
<evidence type="ECO:0000256" key="2">
    <source>
        <dbReference type="ARBA" id="ARBA00019841"/>
    </source>
</evidence>
<dbReference type="SUPFAM" id="SSF64182">
    <property type="entry name" value="DHH phosphoesterases"/>
    <property type="match status" value="1"/>
</dbReference>
<feature type="domain" description="Single-stranded-DNA-specific exonuclease RecJ C-terminal" evidence="9">
    <location>
        <begin position="566"/>
        <end position="773"/>
    </location>
</feature>
<dbReference type="RefSeq" id="WP_173221572.1">
    <property type="nucleotide sequence ID" value="NZ_CP048104.1"/>
</dbReference>
<organism evidence="11 12">
    <name type="scientific">Kroppenstedtia pulmonis</name>
    <dbReference type="NCBI Taxonomy" id="1380685"/>
    <lineage>
        <taxon>Bacteria</taxon>
        <taxon>Bacillati</taxon>
        <taxon>Bacillota</taxon>
        <taxon>Bacilli</taxon>
        <taxon>Bacillales</taxon>
        <taxon>Thermoactinomycetaceae</taxon>
        <taxon>Kroppenstedtia</taxon>
    </lineage>
</organism>
<dbReference type="InterPro" id="IPR041122">
    <property type="entry name" value="RecJ_OB"/>
</dbReference>
<dbReference type="GO" id="GO:0008409">
    <property type="term" value="F:5'-3' exonuclease activity"/>
    <property type="evidence" value="ECO:0007669"/>
    <property type="project" value="InterPro"/>
</dbReference>
<dbReference type="GO" id="GO:0003676">
    <property type="term" value="F:nucleic acid binding"/>
    <property type="evidence" value="ECO:0007669"/>
    <property type="project" value="InterPro"/>
</dbReference>
<dbReference type="Pfam" id="PF01368">
    <property type="entry name" value="DHH"/>
    <property type="match status" value="1"/>
</dbReference>
<evidence type="ECO:0000313" key="11">
    <source>
        <dbReference type="EMBL" id="QKG84151.1"/>
    </source>
</evidence>
<evidence type="ECO:0000256" key="4">
    <source>
        <dbReference type="ARBA" id="ARBA00022801"/>
    </source>
</evidence>
<dbReference type="Pfam" id="PF02272">
    <property type="entry name" value="DHHA1"/>
    <property type="match status" value="1"/>
</dbReference>
<keyword evidence="5 11" id="KW-0269">Exonuclease</keyword>
<feature type="coiled-coil region" evidence="6">
    <location>
        <begin position="306"/>
        <end position="333"/>
    </location>
</feature>
<dbReference type="PANTHER" id="PTHR30255">
    <property type="entry name" value="SINGLE-STRANDED-DNA-SPECIFIC EXONUCLEASE RECJ"/>
    <property type="match status" value="1"/>
</dbReference>
<dbReference type="InterPro" id="IPR003156">
    <property type="entry name" value="DHHA1_dom"/>
</dbReference>
<sequence>MLKPKVRWQSVEVDESQIDILVDQLAVHPLVARLLVNRGIENPDEARSFLNVQLTELHDPFSLDGMAEAVQRIRQAISNQEKILIYGDYDADGVTSTGIMMKTLRSLQGNVDYYIPNRFTEGYGLNEEALRRAKESGVQLVITVDTGISAVQEAKLCKQIDLDLIITDHHEPPAILPEAWAVINPKKENCSYPFDQLAGAGVSFKLAHALLDRVPEEWLEIAALGTIADLVPLINENRVLAALGLKQMNQRQHVGLKALLEVSGVEGEVSAGHVGFSLGPRINASGRLDSAGQAVELLLTEDPDEAREIAGNLDQMNRERQRLVETITEEASAMVEADPERHQRFIIVAAPGWNVGVIGIVASRLVERYYRPTIVLGIDEETGMAKGSARSIVGLDIFQALSQCADLLPHFGGHEMAAGMSLPQENLPALHSRLNDVAASCLKDEDYIPLSKVDAQLKLEEISLDLIEELEQLSPYGMGNPTPRFRIAEAEVSKMQQIGRDQNHLKVNLKHDSYTLDAVGFRLGELAEEIAPSARLEVLGELTVNEWNNRRAPQLLIRDLHVPHRQIFDWRSNGDQTERFRRLAYRKDVLFLSRQPLEDRLKSEDHNALFRLWQHHLDDSDHRELEKVQYVVLADLPPSEDTFITWLRSFPHLRRIYFAYGDREMESALSQTPDREQFKHLYAFLRSHKGISPRRDLHRLAQLTGLSPKWVRFMLQVFQELDFVRITKGQLEVVQQTGKRSLSESGLYTLQQNRDKIQELFIYSSHRDLCSYISSVLSAESSLGGSTEWTSKKKSG</sequence>
<keyword evidence="4" id="KW-0378">Hydrolase</keyword>
<feature type="domain" description="RecJ OB" evidence="10">
    <location>
        <begin position="453"/>
        <end position="559"/>
    </location>
</feature>
<keyword evidence="12" id="KW-1185">Reference proteome</keyword>
<dbReference type="EMBL" id="CP048104">
    <property type="protein sequence ID" value="QKG84151.1"/>
    <property type="molecule type" value="Genomic_DNA"/>
</dbReference>
<comment type="similarity">
    <text evidence="1">Belongs to the RecJ family.</text>
</comment>
<feature type="domain" description="DHHA1" evidence="8">
    <location>
        <begin position="345"/>
        <end position="438"/>
    </location>
</feature>
<dbReference type="KEGG" id="kpul:GXN76_06460"/>
<dbReference type="Gene3D" id="3.90.1640.30">
    <property type="match status" value="1"/>
</dbReference>
<dbReference type="InterPro" id="IPR018779">
    <property type="entry name" value="RecJ_C"/>
</dbReference>
<name>A0A7D4BPJ9_9BACL</name>
<dbReference type="InterPro" id="IPR004610">
    <property type="entry name" value="RecJ"/>
</dbReference>
<dbReference type="InterPro" id="IPR001667">
    <property type="entry name" value="DDH_dom"/>
</dbReference>
<evidence type="ECO:0000256" key="6">
    <source>
        <dbReference type="SAM" id="Coils"/>
    </source>
</evidence>
<evidence type="ECO:0000256" key="1">
    <source>
        <dbReference type="ARBA" id="ARBA00005915"/>
    </source>
</evidence>
<gene>
    <name evidence="11" type="primary">recJ</name>
    <name evidence="11" type="ORF">GXN76_06460</name>
</gene>
<dbReference type="Pfam" id="PF10141">
    <property type="entry name" value="ssDNA-exonuc_C"/>
    <property type="match status" value="1"/>
</dbReference>
<dbReference type="Proteomes" id="UP000503088">
    <property type="component" value="Chromosome"/>
</dbReference>
<protein>
    <recommendedName>
        <fullName evidence="2">Single-stranded-DNA-specific exonuclease RecJ</fullName>
    </recommendedName>
</protein>
<evidence type="ECO:0000256" key="3">
    <source>
        <dbReference type="ARBA" id="ARBA00022722"/>
    </source>
</evidence>
<dbReference type="AlphaFoldDB" id="A0A7D4BPJ9"/>
<dbReference type="InterPro" id="IPR038763">
    <property type="entry name" value="DHH_sf"/>
</dbReference>
<keyword evidence="6" id="KW-0175">Coiled coil</keyword>
<proteinExistence type="inferred from homology"/>
<evidence type="ECO:0000259" key="9">
    <source>
        <dbReference type="Pfam" id="PF10141"/>
    </source>
</evidence>
<dbReference type="InterPro" id="IPR051673">
    <property type="entry name" value="SSDNA_exonuclease_RecJ"/>
</dbReference>
<evidence type="ECO:0000313" key="12">
    <source>
        <dbReference type="Proteomes" id="UP000503088"/>
    </source>
</evidence>
<accession>A0A7D4BPJ9</accession>